<evidence type="ECO:0008006" key="3">
    <source>
        <dbReference type="Google" id="ProtNLM"/>
    </source>
</evidence>
<gene>
    <name evidence="1" type="ORF">GJR99_00960</name>
</gene>
<organism evidence="1 2">
    <name type="scientific">Haloferax marinum</name>
    <dbReference type="NCBI Taxonomy" id="2666143"/>
    <lineage>
        <taxon>Archaea</taxon>
        <taxon>Methanobacteriati</taxon>
        <taxon>Methanobacteriota</taxon>
        <taxon>Stenosarchaea group</taxon>
        <taxon>Halobacteria</taxon>
        <taxon>Halobacteriales</taxon>
        <taxon>Haloferacaceae</taxon>
        <taxon>Haloferax</taxon>
    </lineage>
</organism>
<dbReference type="OrthoDB" id="335678at2157"/>
<dbReference type="Proteomes" id="UP000443423">
    <property type="component" value="Unassembled WGS sequence"/>
</dbReference>
<proteinExistence type="predicted"/>
<dbReference type="AlphaFoldDB" id="A0A6A8G3K9"/>
<dbReference type="RefSeq" id="WP_151108805.1">
    <property type="nucleotide sequence ID" value="NZ_WKJQ01000001.1"/>
</dbReference>
<evidence type="ECO:0000313" key="1">
    <source>
        <dbReference type="EMBL" id="MRW95138.1"/>
    </source>
</evidence>
<sequence length="84" mass="9831">MSRTSRPSRSYPDPEWSVVHRAARRNWADSVERCAACRGRVDMQDDHYQVVLDREIDTPGKLSFERQRFVFCDEACADEWTAHA</sequence>
<comment type="caution">
    <text evidence="1">The sequence shown here is derived from an EMBL/GenBank/DDBJ whole genome shotgun (WGS) entry which is preliminary data.</text>
</comment>
<dbReference type="EMBL" id="WKJQ01000001">
    <property type="protein sequence ID" value="MRW95138.1"/>
    <property type="molecule type" value="Genomic_DNA"/>
</dbReference>
<keyword evidence="2" id="KW-1185">Reference proteome</keyword>
<evidence type="ECO:0000313" key="2">
    <source>
        <dbReference type="Proteomes" id="UP000443423"/>
    </source>
</evidence>
<accession>A0A6A8G3K9</accession>
<protein>
    <recommendedName>
        <fullName evidence="3">Small CPxCG-related zinc finger protein</fullName>
    </recommendedName>
</protein>
<name>A0A6A8G3K9_9EURY</name>
<reference evidence="1 2" key="1">
    <citation type="submission" date="2019-11" db="EMBL/GenBank/DDBJ databases">
        <title>Whole genome sequence of Haloferax sp. MBLA0078.</title>
        <authorList>
            <person name="Seo M.-J."/>
            <person name="Cho E.-S."/>
        </authorList>
    </citation>
    <scope>NUCLEOTIDE SEQUENCE [LARGE SCALE GENOMIC DNA]</scope>
    <source>
        <strain evidence="1 2">MBLA0078</strain>
    </source>
</reference>